<gene>
    <name evidence="4" type="primary">LOC111356294</name>
</gene>
<feature type="domain" description="Peptidase S1" evidence="2">
    <location>
        <begin position="58"/>
        <end position="538"/>
    </location>
</feature>
<feature type="compositionally biased region" description="Pro residues" evidence="1">
    <location>
        <begin position="28"/>
        <end position="56"/>
    </location>
</feature>
<keyword evidence="3" id="KW-1185">Reference proteome</keyword>
<protein>
    <submittedName>
        <fullName evidence="4">Uncharacterized protein LOC111356294</fullName>
    </submittedName>
</protein>
<dbReference type="GO" id="GO:0004252">
    <property type="term" value="F:serine-type endopeptidase activity"/>
    <property type="evidence" value="ECO:0007669"/>
    <property type="project" value="InterPro"/>
</dbReference>
<evidence type="ECO:0000313" key="3">
    <source>
        <dbReference type="Proteomes" id="UP000301870"/>
    </source>
</evidence>
<dbReference type="PANTHER" id="PTHR24260">
    <property type="match status" value="1"/>
</dbReference>
<reference evidence="4" key="1">
    <citation type="submission" date="2025-08" db="UniProtKB">
        <authorList>
            <consortium name="RefSeq"/>
        </authorList>
    </citation>
    <scope>IDENTIFICATION</scope>
    <source>
        <strain evidence="4">Ishihara</strain>
        <tissue evidence="4">Whole body</tissue>
    </source>
</reference>
<dbReference type="Gene3D" id="2.40.10.10">
    <property type="entry name" value="Trypsin-like serine proteases"/>
    <property type="match status" value="2"/>
</dbReference>
<feature type="compositionally biased region" description="Polar residues" evidence="1">
    <location>
        <begin position="293"/>
        <end position="305"/>
    </location>
</feature>
<dbReference type="RefSeq" id="XP_022826362.1">
    <property type="nucleotide sequence ID" value="XM_022970594.1"/>
</dbReference>
<accession>A0A9J7ECY7</accession>
<evidence type="ECO:0000256" key="1">
    <source>
        <dbReference type="SAM" id="MobiDB-lite"/>
    </source>
</evidence>
<dbReference type="InterPro" id="IPR009003">
    <property type="entry name" value="Peptidase_S1_PA"/>
</dbReference>
<dbReference type="InterPro" id="IPR018114">
    <property type="entry name" value="TRYPSIN_HIS"/>
</dbReference>
<dbReference type="GO" id="GO:0006508">
    <property type="term" value="P:proteolysis"/>
    <property type="evidence" value="ECO:0007669"/>
    <property type="project" value="InterPro"/>
</dbReference>
<dbReference type="PROSITE" id="PS50240">
    <property type="entry name" value="TRYPSIN_DOM"/>
    <property type="match status" value="1"/>
</dbReference>
<feature type="compositionally biased region" description="Polar residues" evidence="1">
    <location>
        <begin position="17"/>
        <end position="27"/>
    </location>
</feature>
<dbReference type="InterPro" id="IPR043504">
    <property type="entry name" value="Peptidase_S1_PA_chymotrypsin"/>
</dbReference>
<proteinExistence type="predicted"/>
<evidence type="ECO:0000259" key="2">
    <source>
        <dbReference type="PROSITE" id="PS50240"/>
    </source>
</evidence>
<dbReference type="PROSITE" id="PS00134">
    <property type="entry name" value="TRYPSIN_HIS"/>
    <property type="match status" value="1"/>
</dbReference>
<dbReference type="InterPro" id="IPR051333">
    <property type="entry name" value="CLIP_Serine_Protease"/>
</dbReference>
<feature type="region of interest" description="Disordered" evidence="1">
    <location>
        <begin position="1"/>
        <end position="78"/>
    </location>
</feature>
<name>A0A9J7ECY7_SPOLT</name>
<dbReference type="InterPro" id="IPR001254">
    <property type="entry name" value="Trypsin_dom"/>
</dbReference>
<sequence length="628" mass="70909">MYSAKMYTRPKFPKVSRSLTRATYDQQTPPPEVQPLPPSPSPPPPQPVPEVKPSPDPLDEGEQPGEEPAYEKTDPPPPEHHTYVALIDIVFTDGRKRTCTGTIIHTNVVITAAHCFIDSNAIDAELTASFVVIGTKKMYDTGYENYLPIERVITHPKYKGWTADIALVYTFASMTDDKPGNVIPIIGESALTPVDSNVTILSWGHCKDDVATNTRHPLQAGENKRICSSEDDNHDSCEVTSPKPLRQGSSTEQERSSEQDGFPQRSQFDKSQQHGGMAPTTIRMGVSMKPAQRLSQYTNRENYNQRSHERQGITPSNRYSSRETNGRKGKFSPNPLIPIRMDDTYPTKQRQFRQNSSKNGNVDYEYALLGVQVRARARDDEYMDKYGVPTIRLSSTKRDMRHARTSNYSSMKNVIKDRRREIMRRRPSLWKKRHSSARRTVGAKENKLTIEIFGFVNVQTCKKLVDRVLPAIYAINTNEVVCYAAEEHYISDDDSGAPAIRQGHLVAVTLGGVECEGDHVAIGIKMNCFCSWIAENLPSPVDYELKCCKNCCGEAKGSLFKQGHEARVKQAVDTQIVYLSRSQLNRLADRHQYRAVYEELSLAAMSRQLLCEDEDENEYCENVLFCTR</sequence>
<evidence type="ECO:0000313" key="4">
    <source>
        <dbReference type="RefSeq" id="XP_022826362.1"/>
    </source>
</evidence>
<dbReference type="GeneID" id="111356294"/>
<feature type="compositionally biased region" description="Basic and acidic residues" evidence="1">
    <location>
        <begin position="69"/>
        <end position="78"/>
    </location>
</feature>
<dbReference type="Proteomes" id="UP000301870">
    <property type="component" value="Chromosome 22"/>
</dbReference>
<feature type="region of interest" description="Disordered" evidence="1">
    <location>
        <begin position="224"/>
        <end position="358"/>
    </location>
</feature>
<dbReference type="Pfam" id="PF00089">
    <property type="entry name" value="Trypsin"/>
    <property type="match status" value="1"/>
</dbReference>
<dbReference type="KEGG" id="sliu:111356294"/>
<dbReference type="OrthoDB" id="7439147at2759"/>
<dbReference type="SUPFAM" id="SSF50494">
    <property type="entry name" value="Trypsin-like serine proteases"/>
    <property type="match status" value="1"/>
</dbReference>
<dbReference type="PANTHER" id="PTHR24260:SF132">
    <property type="entry name" value="PEPTIDASE S1 DOMAIN-CONTAINING PROTEIN"/>
    <property type="match status" value="1"/>
</dbReference>
<dbReference type="SMART" id="SM00020">
    <property type="entry name" value="Tryp_SPc"/>
    <property type="match status" value="1"/>
</dbReference>
<dbReference type="AlphaFoldDB" id="A0A9J7ECY7"/>
<organism evidence="3 4">
    <name type="scientific">Spodoptera litura</name>
    <name type="common">Asian cotton leafworm</name>
    <dbReference type="NCBI Taxonomy" id="69820"/>
    <lineage>
        <taxon>Eukaryota</taxon>
        <taxon>Metazoa</taxon>
        <taxon>Ecdysozoa</taxon>
        <taxon>Arthropoda</taxon>
        <taxon>Hexapoda</taxon>
        <taxon>Insecta</taxon>
        <taxon>Pterygota</taxon>
        <taxon>Neoptera</taxon>
        <taxon>Endopterygota</taxon>
        <taxon>Lepidoptera</taxon>
        <taxon>Glossata</taxon>
        <taxon>Ditrysia</taxon>
        <taxon>Noctuoidea</taxon>
        <taxon>Noctuidae</taxon>
        <taxon>Amphipyrinae</taxon>
        <taxon>Spodoptera</taxon>
    </lineage>
</organism>
<feature type="compositionally biased region" description="Polar residues" evidence="1">
    <location>
        <begin position="346"/>
        <end position="358"/>
    </location>
</feature>